<name>A0ABX6N7P4_9BURK</name>
<dbReference type="Proteomes" id="UP000501130">
    <property type="component" value="Chromosome"/>
</dbReference>
<protein>
    <submittedName>
        <fullName evidence="1">Uncharacterized protein</fullName>
    </submittedName>
</protein>
<evidence type="ECO:0000313" key="1">
    <source>
        <dbReference type="EMBL" id="QJR30446.1"/>
    </source>
</evidence>
<organism evidence="1 2">
    <name type="scientific">Limnobacter profundi</name>
    <dbReference type="NCBI Taxonomy" id="2732163"/>
    <lineage>
        <taxon>Bacteria</taxon>
        <taxon>Pseudomonadati</taxon>
        <taxon>Pseudomonadota</taxon>
        <taxon>Betaproteobacteria</taxon>
        <taxon>Burkholderiales</taxon>
        <taxon>Burkholderiaceae</taxon>
        <taxon>Limnobacter</taxon>
    </lineage>
</organism>
<keyword evidence="2" id="KW-1185">Reference proteome</keyword>
<dbReference type="EMBL" id="CP053084">
    <property type="protein sequence ID" value="QJR30446.1"/>
    <property type="molecule type" value="Genomic_DNA"/>
</dbReference>
<proteinExistence type="predicted"/>
<sequence>MVTFVTVGDLSIHLQIAAVDDLRPYQCKGRASRFNVVLHHKEADSGEMGEYWTGWLAPN</sequence>
<evidence type="ECO:0000313" key="2">
    <source>
        <dbReference type="Proteomes" id="UP000501130"/>
    </source>
</evidence>
<accession>A0ABX6N7P4</accession>
<gene>
    <name evidence="1" type="ORF">HKT17_12445</name>
</gene>
<reference evidence="1 2" key="1">
    <citation type="submission" date="2020-05" db="EMBL/GenBank/DDBJ databases">
        <title>Compete genome of Limnobacter sp. SAORIC-580.</title>
        <authorList>
            <person name="Song J."/>
            <person name="Cho J.-C."/>
        </authorList>
    </citation>
    <scope>NUCLEOTIDE SEQUENCE [LARGE SCALE GENOMIC DNA]</scope>
    <source>
        <strain evidence="1 2">SAORIC-580</strain>
    </source>
</reference>
<dbReference type="RefSeq" id="WP_171100462.1">
    <property type="nucleotide sequence ID" value="NZ_CP053084.1"/>
</dbReference>